<evidence type="ECO:0000313" key="3">
    <source>
        <dbReference type="EMBL" id="CCH44254.1"/>
    </source>
</evidence>
<dbReference type="EMBL" id="CAIF01000116">
    <property type="protein sequence ID" value="CCH44254.1"/>
    <property type="molecule type" value="Genomic_DNA"/>
</dbReference>
<comment type="caution">
    <text evidence="3">The sequence shown here is derived from an EMBL/GenBank/DDBJ whole genome shotgun (WGS) entry which is preliminary data.</text>
</comment>
<protein>
    <submittedName>
        <fullName evidence="3">Multivesicular body sorting factor 12</fullName>
    </submittedName>
</protein>
<proteinExistence type="predicted"/>
<dbReference type="Pfam" id="PF09452">
    <property type="entry name" value="Mvb12"/>
    <property type="match status" value="1"/>
</dbReference>
<keyword evidence="4" id="KW-1185">Reference proteome</keyword>
<evidence type="ECO:0000313" key="4">
    <source>
        <dbReference type="Proteomes" id="UP000009328"/>
    </source>
</evidence>
<dbReference type="GO" id="GO:0032509">
    <property type="term" value="P:endosome transport via multivesicular body sorting pathway"/>
    <property type="evidence" value="ECO:0007669"/>
    <property type="project" value="InterPro"/>
</dbReference>
<dbReference type="InterPro" id="IPR019014">
    <property type="entry name" value="Mvb12"/>
</dbReference>
<name>K0KSE9_WICCF</name>
<gene>
    <name evidence="3" type="ORF">BN7_3815</name>
</gene>
<evidence type="ECO:0000256" key="1">
    <source>
        <dbReference type="SAM" id="MobiDB-lite"/>
    </source>
</evidence>
<dbReference type="InParanoid" id="K0KSE9"/>
<dbReference type="STRING" id="1206466.K0KSE9"/>
<feature type="compositionally biased region" description="Basic and acidic residues" evidence="1">
    <location>
        <begin position="94"/>
        <end position="105"/>
    </location>
</feature>
<dbReference type="AlphaFoldDB" id="K0KSE9"/>
<dbReference type="FunCoup" id="K0KSE9">
    <property type="interactions" value="74"/>
</dbReference>
<evidence type="ECO:0000259" key="2">
    <source>
        <dbReference type="Pfam" id="PF09452"/>
    </source>
</evidence>
<reference evidence="3 4" key="1">
    <citation type="journal article" date="2012" name="Eukaryot. Cell">
        <title>Draft genome sequence of Wickerhamomyces ciferrii NRRL Y-1031 F-60-10.</title>
        <authorList>
            <person name="Schneider J."/>
            <person name="Andrea H."/>
            <person name="Blom J."/>
            <person name="Jaenicke S."/>
            <person name="Ruckert C."/>
            <person name="Schorsch C."/>
            <person name="Szczepanowski R."/>
            <person name="Farwick M."/>
            <person name="Goesmann A."/>
            <person name="Puhler A."/>
            <person name="Schaffer S."/>
            <person name="Tauch A."/>
            <person name="Kohler T."/>
            <person name="Brinkrolf K."/>
        </authorList>
    </citation>
    <scope>NUCLEOTIDE SEQUENCE [LARGE SCALE GENOMIC DNA]</scope>
    <source>
        <strain evidence="4">ATCC 14091 / BCRC 22168 / CBS 111 / JCM 3599 / NBRC 0793 / NRRL Y-1031 F-60-10</strain>
    </source>
</reference>
<feature type="compositionally biased region" description="Polar residues" evidence="1">
    <location>
        <begin position="71"/>
        <end position="90"/>
    </location>
</feature>
<feature type="region of interest" description="Disordered" evidence="1">
    <location>
        <begin position="71"/>
        <end position="113"/>
    </location>
</feature>
<dbReference type="HOGENOM" id="CLU_2135469_0_0_1"/>
<accession>K0KSE9</accession>
<dbReference type="GO" id="GO:0000813">
    <property type="term" value="C:ESCRT I complex"/>
    <property type="evidence" value="ECO:0007669"/>
    <property type="project" value="InterPro"/>
</dbReference>
<dbReference type="GO" id="GO:0043130">
    <property type="term" value="F:ubiquitin binding"/>
    <property type="evidence" value="ECO:0007669"/>
    <property type="project" value="InterPro"/>
</dbReference>
<organism evidence="3 4">
    <name type="scientific">Wickerhamomyces ciferrii (strain ATCC 14091 / BCRC 22168 / CBS 111 / JCM 3599 / NBRC 0793 / NRRL Y-1031 F-60-10)</name>
    <name type="common">Yeast</name>
    <name type="synonym">Pichia ciferrii</name>
    <dbReference type="NCBI Taxonomy" id="1206466"/>
    <lineage>
        <taxon>Eukaryota</taxon>
        <taxon>Fungi</taxon>
        <taxon>Dikarya</taxon>
        <taxon>Ascomycota</taxon>
        <taxon>Saccharomycotina</taxon>
        <taxon>Saccharomycetes</taxon>
        <taxon>Phaffomycetales</taxon>
        <taxon>Wickerhamomycetaceae</taxon>
        <taxon>Wickerhamomyces</taxon>
    </lineage>
</organism>
<dbReference type="Proteomes" id="UP000009328">
    <property type="component" value="Unassembled WGS sequence"/>
</dbReference>
<sequence length="113" mass="12692">MEREPLPTQLPGTNVTQDNLEAWITECGNVKEEIKNYGAKEKEAYQTWHESVVRKLAPGYIGGSNTLLTPQKKSTLATNDNQLNESTHQTEVPEPPKEPLNDIDRAFSTLDIK</sequence>
<feature type="domain" description="Multivesicular body sorting factor 12" evidence="2">
    <location>
        <begin position="9"/>
        <end position="73"/>
    </location>
</feature>